<dbReference type="Proteomes" id="UP000079169">
    <property type="component" value="Unplaced"/>
</dbReference>
<dbReference type="RefSeq" id="XP_008478020.1">
    <property type="nucleotide sequence ID" value="XM_008479798.3"/>
</dbReference>
<dbReference type="GeneID" id="103514881"/>
<organism evidence="2 3">
    <name type="scientific">Diaphorina citri</name>
    <name type="common">Asian citrus psyllid</name>
    <dbReference type="NCBI Taxonomy" id="121845"/>
    <lineage>
        <taxon>Eukaryota</taxon>
        <taxon>Metazoa</taxon>
        <taxon>Ecdysozoa</taxon>
        <taxon>Arthropoda</taxon>
        <taxon>Hexapoda</taxon>
        <taxon>Insecta</taxon>
        <taxon>Pterygota</taxon>
        <taxon>Neoptera</taxon>
        <taxon>Paraneoptera</taxon>
        <taxon>Hemiptera</taxon>
        <taxon>Sternorrhyncha</taxon>
        <taxon>Psylloidea</taxon>
        <taxon>Psyllidae</taxon>
        <taxon>Diaphorininae</taxon>
        <taxon>Diaphorina</taxon>
    </lineage>
</organism>
<accession>A0A1S3DB28</accession>
<protein>
    <submittedName>
        <fullName evidence="3">Uncharacterized protein LOC103514881</fullName>
    </submittedName>
</protein>
<dbReference type="KEGG" id="dci:103514881"/>
<dbReference type="AlphaFoldDB" id="A0A1S3DB28"/>
<keyword evidence="1" id="KW-0732">Signal</keyword>
<reference evidence="3" key="1">
    <citation type="submission" date="2025-08" db="UniProtKB">
        <authorList>
            <consortium name="RefSeq"/>
        </authorList>
    </citation>
    <scope>IDENTIFICATION</scope>
</reference>
<feature type="chain" id="PRO_5010255375" evidence="1">
    <location>
        <begin position="26"/>
        <end position="187"/>
    </location>
</feature>
<evidence type="ECO:0000256" key="1">
    <source>
        <dbReference type="SAM" id="SignalP"/>
    </source>
</evidence>
<evidence type="ECO:0000313" key="3">
    <source>
        <dbReference type="RefSeq" id="XP_008478020.1"/>
    </source>
</evidence>
<evidence type="ECO:0000313" key="2">
    <source>
        <dbReference type="Proteomes" id="UP000079169"/>
    </source>
</evidence>
<keyword evidence="2" id="KW-1185">Reference proteome</keyword>
<feature type="signal peptide" evidence="1">
    <location>
        <begin position="1"/>
        <end position="25"/>
    </location>
</feature>
<proteinExistence type="predicted"/>
<name>A0A1S3DB28_DIACI</name>
<sequence>MNIHGRSNLCLIGATWMCLLVLIGANQEAPQKTVHKPRPKPKGFKIDDLPGLSEADVDANKLELRDVIRDYGPKALLKMNLTRYYQLGYEETFYSDQNSEEKQAMRDRRWADLMDFFYNERGINHFKGFWWPHYLRLESKKPTTTYATLNPEMFWNIKEIEKAHMAREDEEVSGLDDDPLRPFKRIR</sequence>
<dbReference type="PaxDb" id="121845-A0A1S3DB28"/>
<gene>
    <name evidence="3" type="primary">LOC103514881</name>
</gene>